<evidence type="ECO:0000313" key="2">
    <source>
        <dbReference type="Proteomes" id="UP000003160"/>
    </source>
</evidence>
<reference evidence="1 2" key="1">
    <citation type="submission" date="2009-10" db="EMBL/GenBank/DDBJ databases">
        <authorList>
            <person name="Qin X."/>
            <person name="Bachman B."/>
            <person name="Battles P."/>
            <person name="Bell A."/>
            <person name="Bess C."/>
            <person name="Bickham C."/>
            <person name="Chaboub L."/>
            <person name="Chen D."/>
            <person name="Coyle M."/>
            <person name="Deiros D.R."/>
            <person name="Dinh H."/>
            <person name="Forbes L."/>
            <person name="Fowler G."/>
            <person name="Francisco L."/>
            <person name="Fu Q."/>
            <person name="Gubbala S."/>
            <person name="Hale W."/>
            <person name="Han Y."/>
            <person name="Hemphill L."/>
            <person name="Highlander S.K."/>
            <person name="Hirani K."/>
            <person name="Hogues M."/>
            <person name="Jackson L."/>
            <person name="Jakkamsetti A."/>
            <person name="Javaid M."/>
            <person name="Jiang H."/>
            <person name="Korchina V."/>
            <person name="Kovar C."/>
            <person name="Lara F."/>
            <person name="Lee S."/>
            <person name="Mata R."/>
            <person name="Mathew T."/>
            <person name="Moen C."/>
            <person name="Morales K."/>
            <person name="Munidasa M."/>
            <person name="Nazareth L."/>
            <person name="Ngo R."/>
            <person name="Nguyen L."/>
            <person name="Okwuonu G."/>
            <person name="Ongeri F."/>
            <person name="Patil S."/>
            <person name="Petrosino J."/>
            <person name="Pham C."/>
            <person name="Pham P."/>
            <person name="Pu L.-L."/>
            <person name="Puazo M."/>
            <person name="Raj R."/>
            <person name="Reid J."/>
            <person name="Rouhana J."/>
            <person name="Saada N."/>
            <person name="Shang Y."/>
            <person name="Simmons D."/>
            <person name="Thornton R."/>
            <person name="Warren J."/>
            <person name="Weissenberger G."/>
            <person name="Zhang J."/>
            <person name="Zhang L."/>
            <person name="Zhou C."/>
            <person name="Zhu D."/>
            <person name="Muzny D."/>
            <person name="Worley K."/>
            <person name="Gibbs R."/>
        </authorList>
    </citation>
    <scope>NUCLEOTIDE SEQUENCE [LARGE SCALE GENOMIC DNA]</scope>
    <source>
        <strain evidence="1 2">DSM 17361</strain>
    </source>
</reference>
<evidence type="ECO:0000313" key="1">
    <source>
        <dbReference type="EMBL" id="EFA44664.1"/>
    </source>
</evidence>
<name>D1PVE7_9BACT</name>
<proteinExistence type="predicted"/>
<keyword evidence="2" id="KW-1185">Reference proteome</keyword>
<dbReference type="AlphaFoldDB" id="D1PVE7"/>
<comment type="caution">
    <text evidence="1">The sequence shown here is derived from an EMBL/GenBank/DDBJ whole genome shotgun (WGS) entry which is preliminary data.</text>
</comment>
<dbReference type="HOGENOM" id="CLU_2651388_0_0_10"/>
<dbReference type="Proteomes" id="UP000003160">
    <property type="component" value="Unassembled WGS sequence"/>
</dbReference>
<dbReference type="RefSeq" id="WP_007173046.1">
    <property type="nucleotide sequence ID" value="NZ_GG704780.1"/>
</dbReference>
<sequence length="76" mass="8849">MIGNVKKPTSNHNKMALGVSVFISYIFCKYKEIIEQSCKKTRKNLYVVSLFRSRNKRTTFDGGKRLMESEAENRVE</sequence>
<dbReference type="EMBL" id="ACKS01000036">
    <property type="protein sequence ID" value="EFA44664.1"/>
    <property type="molecule type" value="Genomic_DNA"/>
</dbReference>
<organism evidence="1 2">
    <name type="scientific">Hallella bergensis DSM 17361</name>
    <dbReference type="NCBI Taxonomy" id="585502"/>
    <lineage>
        <taxon>Bacteria</taxon>
        <taxon>Pseudomonadati</taxon>
        <taxon>Bacteroidota</taxon>
        <taxon>Bacteroidia</taxon>
        <taxon>Bacteroidales</taxon>
        <taxon>Prevotellaceae</taxon>
        <taxon>Hallella</taxon>
    </lineage>
</organism>
<protein>
    <submittedName>
        <fullName evidence="1">Uncharacterized protein</fullName>
    </submittedName>
</protein>
<gene>
    <name evidence="1" type="ORF">HMPREF0645_0932</name>
</gene>
<accession>D1PVE7</accession>